<dbReference type="Proteomes" id="UP001154282">
    <property type="component" value="Unassembled WGS sequence"/>
</dbReference>
<evidence type="ECO:0000313" key="2">
    <source>
        <dbReference type="Proteomes" id="UP001154282"/>
    </source>
</evidence>
<organism evidence="1 2">
    <name type="scientific">Linum tenue</name>
    <dbReference type="NCBI Taxonomy" id="586396"/>
    <lineage>
        <taxon>Eukaryota</taxon>
        <taxon>Viridiplantae</taxon>
        <taxon>Streptophyta</taxon>
        <taxon>Embryophyta</taxon>
        <taxon>Tracheophyta</taxon>
        <taxon>Spermatophyta</taxon>
        <taxon>Magnoliopsida</taxon>
        <taxon>eudicotyledons</taxon>
        <taxon>Gunneridae</taxon>
        <taxon>Pentapetalae</taxon>
        <taxon>rosids</taxon>
        <taxon>fabids</taxon>
        <taxon>Malpighiales</taxon>
        <taxon>Linaceae</taxon>
        <taxon>Linum</taxon>
    </lineage>
</organism>
<sequence length="200" mass="22499">MVVSDFYAFHSHFKTRLLLHFKDSSRGSFHILSSVTDLLKNSSKLKAIILIARTELESEILAEFGKKSGIPIISFPSPGFQSRATKTEELQSPIGSSWAYNLLFDLACAVEKLTTRTAAKPDHYYSNSELLDEVSAGAKFVNRESVPSASLEVVNAMIMNRGGGKRKKKKIWVPFRRSREIRRTDRGIFKTREKDGPSTE</sequence>
<evidence type="ECO:0000313" key="1">
    <source>
        <dbReference type="EMBL" id="CAI0438453.1"/>
    </source>
</evidence>
<gene>
    <name evidence="1" type="ORF">LITE_LOCUS25809</name>
</gene>
<protein>
    <submittedName>
        <fullName evidence="1">Uncharacterized protein</fullName>
    </submittedName>
</protein>
<dbReference type="InterPro" id="IPR015683">
    <property type="entry name" value="Ionotropic_Glu_rcpt"/>
</dbReference>
<reference evidence="1" key="1">
    <citation type="submission" date="2022-08" db="EMBL/GenBank/DDBJ databases">
        <authorList>
            <person name="Gutierrez-Valencia J."/>
        </authorList>
    </citation>
    <scope>NUCLEOTIDE SEQUENCE</scope>
</reference>
<dbReference type="PANTHER" id="PTHR34836:SF1">
    <property type="entry name" value="OS09G0428600 PROTEIN"/>
    <property type="match status" value="1"/>
</dbReference>
<dbReference type="AlphaFoldDB" id="A0AAV0LWQ1"/>
<dbReference type="EMBL" id="CAMGYJ010000006">
    <property type="protein sequence ID" value="CAI0438453.1"/>
    <property type="molecule type" value="Genomic_DNA"/>
</dbReference>
<accession>A0AAV0LWQ1</accession>
<keyword evidence="2" id="KW-1185">Reference proteome</keyword>
<name>A0AAV0LWQ1_9ROSI</name>
<dbReference type="PANTHER" id="PTHR34836">
    <property type="entry name" value="OS06G0188250 PROTEIN"/>
    <property type="match status" value="1"/>
</dbReference>
<proteinExistence type="predicted"/>
<comment type="caution">
    <text evidence="1">The sequence shown here is derived from an EMBL/GenBank/DDBJ whole genome shotgun (WGS) entry which is preliminary data.</text>
</comment>